<gene>
    <name evidence="2" type="ORF">H7965_02485</name>
</gene>
<protein>
    <submittedName>
        <fullName evidence="2">Sulfurtransferase TusA family protein</fullName>
    </submittedName>
</protein>
<proteinExistence type="predicted"/>
<keyword evidence="3" id="KW-1185">Reference proteome</keyword>
<dbReference type="Proteomes" id="UP000600101">
    <property type="component" value="Unassembled WGS sequence"/>
</dbReference>
<dbReference type="EMBL" id="JACOMF010000002">
    <property type="protein sequence ID" value="MBC4014178.1"/>
    <property type="molecule type" value="Genomic_DNA"/>
</dbReference>
<accession>A0A9X0QWI2</accession>
<sequence length="150" mass="16599">MRFGRSASDTGLLETWAATISAVNPRTSAAGVSSAIWRIFPIPALQLYCDGQPFRNAAPRFPGHVPLEFLHTKEISGDRELDITAETCPMTFVRTRLALDRMASGQTLLLRLRGEEPRRNIPRTATEQGHMVIAERETADGTVLLLLRKG</sequence>
<evidence type="ECO:0000259" key="1">
    <source>
        <dbReference type="PROSITE" id="PS01148"/>
    </source>
</evidence>
<reference evidence="2" key="1">
    <citation type="submission" date="2020-08" db="EMBL/GenBank/DDBJ databases">
        <authorList>
            <person name="Hu Y."/>
            <person name="Nguyen S.V."/>
            <person name="Li F."/>
            <person name="Fanning S."/>
        </authorList>
    </citation>
    <scope>NUCLEOTIDE SEQUENCE</scope>
    <source>
        <strain evidence="2">SYSU D8009</strain>
    </source>
</reference>
<dbReference type="PROSITE" id="PS01148">
    <property type="entry name" value="UPF0033"/>
    <property type="match status" value="1"/>
</dbReference>
<dbReference type="InterPro" id="IPR036868">
    <property type="entry name" value="TusA-like_sf"/>
</dbReference>
<dbReference type="CDD" id="cd00291">
    <property type="entry name" value="SirA_YedF_YeeD"/>
    <property type="match status" value="1"/>
</dbReference>
<feature type="domain" description="UPF0033" evidence="1">
    <location>
        <begin position="81"/>
        <end position="105"/>
    </location>
</feature>
<dbReference type="AlphaFoldDB" id="A0A9X0QWI2"/>
<dbReference type="Gene3D" id="3.30.110.40">
    <property type="entry name" value="TusA-like domain"/>
    <property type="match status" value="1"/>
</dbReference>
<dbReference type="InterPro" id="IPR001455">
    <property type="entry name" value="TusA-like"/>
</dbReference>
<organism evidence="2 3">
    <name type="scientific">Siccirubricoccus deserti</name>
    <dbReference type="NCBI Taxonomy" id="2013562"/>
    <lineage>
        <taxon>Bacteria</taxon>
        <taxon>Pseudomonadati</taxon>
        <taxon>Pseudomonadota</taxon>
        <taxon>Alphaproteobacteria</taxon>
        <taxon>Acetobacterales</taxon>
        <taxon>Roseomonadaceae</taxon>
        <taxon>Siccirubricoccus</taxon>
    </lineage>
</organism>
<evidence type="ECO:0000313" key="3">
    <source>
        <dbReference type="Proteomes" id="UP000600101"/>
    </source>
</evidence>
<evidence type="ECO:0000313" key="2">
    <source>
        <dbReference type="EMBL" id="MBC4014178.1"/>
    </source>
</evidence>
<name>A0A9X0QWI2_9PROT</name>
<comment type="caution">
    <text evidence="2">The sequence shown here is derived from an EMBL/GenBank/DDBJ whole genome shotgun (WGS) entry which is preliminary data.</text>
</comment>
<dbReference type="SUPFAM" id="SSF64307">
    <property type="entry name" value="SirA-like"/>
    <property type="match status" value="1"/>
</dbReference>
<dbReference type="Pfam" id="PF01206">
    <property type="entry name" value="TusA"/>
    <property type="match status" value="1"/>
</dbReference>